<evidence type="ECO:0000256" key="2">
    <source>
        <dbReference type="SAM" id="MobiDB-lite"/>
    </source>
</evidence>
<evidence type="ECO:0000313" key="5">
    <source>
        <dbReference type="Proteomes" id="UP001330812"/>
    </source>
</evidence>
<dbReference type="RefSeq" id="WP_326836569.1">
    <property type="nucleotide sequence ID" value="NZ_CP142149.1"/>
</dbReference>
<evidence type="ECO:0000259" key="3">
    <source>
        <dbReference type="Pfam" id="PF20434"/>
    </source>
</evidence>
<evidence type="ECO:0000313" key="4">
    <source>
        <dbReference type="EMBL" id="WSE33770.1"/>
    </source>
</evidence>
<dbReference type="PANTHER" id="PTHR22946">
    <property type="entry name" value="DIENELACTONE HYDROLASE DOMAIN-CONTAINING PROTEIN-RELATED"/>
    <property type="match status" value="1"/>
</dbReference>
<dbReference type="EMBL" id="CP142149">
    <property type="protein sequence ID" value="WSE33770.1"/>
    <property type="molecule type" value="Genomic_DNA"/>
</dbReference>
<evidence type="ECO:0000256" key="1">
    <source>
        <dbReference type="ARBA" id="ARBA00008645"/>
    </source>
</evidence>
<reference evidence="4 5" key="1">
    <citation type="journal article" date="2015" name="Int. J. Syst. Evol. Microbiol.">
        <title>Amycolatopsis rhabdoformis sp. nov., an actinomycete isolated from a tropical forest soil.</title>
        <authorList>
            <person name="Souza W.R."/>
            <person name="Silva R.E."/>
            <person name="Goodfellow M."/>
            <person name="Busarakam K."/>
            <person name="Figueiro F.S."/>
            <person name="Ferreira D."/>
            <person name="Rodrigues-Filho E."/>
            <person name="Moraes L.A.B."/>
            <person name="Zucchi T.D."/>
        </authorList>
    </citation>
    <scope>NUCLEOTIDE SEQUENCE [LARGE SCALE GENOMIC DNA]</scope>
    <source>
        <strain evidence="4 5">NCIMB 14900</strain>
    </source>
</reference>
<gene>
    <name evidence="4" type="ORF">VSH64_16920</name>
</gene>
<name>A0ABZ1IH71_9PSEU</name>
<keyword evidence="5" id="KW-1185">Reference proteome</keyword>
<sequence length="235" mass="24555">MTPVLPFAPRTAPPKLALAVPAGPPPPAGWPVVVFVRGGAPAHAAMGRYLAERLPAEGFAVAEVHFGPAGLPDVTAAVQWLRAHRTTPALDPDRFAAWGHAEGGHLAVLLAVSGGVQAVVAWSAPSDFSRLPPNTPFDTAATSPLTRVTADAAPLLAVHGTADDVVPIAQSETLVSTYWQMGADAEFRWLDDVGHAYGLRTREAMTTTGLDFLRRQLGAPGANTRGTGNPRGEEN</sequence>
<keyword evidence="4" id="KW-0378">Hydrolase</keyword>
<accession>A0ABZ1IH71</accession>
<dbReference type="SUPFAM" id="SSF53474">
    <property type="entry name" value="alpha/beta-Hydrolases"/>
    <property type="match status" value="1"/>
</dbReference>
<proteinExistence type="inferred from homology"/>
<dbReference type="Pfam" id="PF20434">
    <property type="entry name" value="BD-FAE"/>
    <property type="match status" value="1"/>
</dbReference>
<protein>
    <submittedName>
        <fullName evidence="4">Dienelactone hydrolase family protein</fullName>
    </submittedName>
</protein>
<dbReference type="Proteomes" id="UP001330812">
    <property type="component" value="Chromosome"/>
</dbReference>
<feature type="region of interest" description="Disordered" evidence="2">
    <location>
        <begin position="215"/>
        <end position="235"/>
    </location>
</feature>
<comment type="similarity">
    <text evidence="1">Belongs to the AB hydrolase superfamily.</text>
</comment>
<feature type="domain" description="BD-FAE-like" evidence="3">
    <location>
        <begin position="30"/>
        <end position="176"/>
    </location>
</feature>
<organism evidence="4 5">
    <name type="scientific">Amycolatopsis rhabdoformis</name>
    <dbReference type="NCBI Taxonomy" id="1448059"/>
    <lineage>
        <taxon>Bacteria</taxon>
        <taxon>Bacillati</taxon>
        <taxon>Actinomycetota</taxon>
        <taxon>Actinomycetes</taxon>
        <taxon>Pseudonocardiales</taxon>
        <taxon>Pseudonocardiaceae</taxon>
        <taxon>Amycolatopsis</taxon>
    </lineage>
</organism>
<dbReference type="GO" id="GO:0016787">
    <property type="term" value="F:hydrolase activity"/>
    <property type="evidence" value="ECO:0007669"/>
    <property type="project" value="UniProtKB-KW"/>
</dbReference>
<dbReference type="InterPro" id="IPR029058">
    <property type="entry name" value="AB_hydrolase_fold"/>
</dbReference>
<dbReference type="Gene3D" id="3.40.50.1820">
    <property type="entry name" value="alpha/beta hydrolase"/>
    <property type="match status" value="1"/>
</dbReference>
<dbReference type="InterPro" id="IPR049492">
    <property type="entry name" value="BD-FAE-like_dom"/>
</dbReference>
<dbReference type="InterPro" id="IPR050261">
    <property type="entry name" value="FrsA_esterase"/>
</dbReference>